<keyword evidence="11" id="KW-1185">Reference proteome</keyword>
<evidence type="ECO:0000256" key="7">
    <source>
        <dbReference type="ARBA" id="ARBA00022786"/>
    </source>
</evidence>
<dbReference type="GO" id="GO:0008270">
    <property type="term" value="F:zinc ion binding"/>
    <property type="evidence" value="ECO:0007669"/>
    <property type="project" value="UniProtKB-KW"/>
</dbReference>
<dbReference type="PROSITE" id="PS51873">
    <property type="entry name" value="TRIAD"/>
    <property type="match status" value="1"/>
</dbReference>
<evidence type="ECO:0000256" key="5">
    <source>
        <dbReference type="ARBA" id="ARBA00022737"/>
    </source>
</evidence>
<organism evidence="10 11">
    <name type="scientific">Gigaspora rosea</name>
    <dbReference type="NCBI Taxonomy" id="44941"/>
    <lineage>
        <taxon>Eukaryota</taxon>
        <taxon>Fungi</taxon>
        <taxon>Fungi incertae sedis</taxon>
        <taxon>Mucoromycota</taxon>
        <taxon>Glomeromycotina</taxon>
        <taxon>Glomeromycetes</taxon>
        <taxon>Diversisporales</taxon>
        <taxon>Gigasporaceae</taxon>
        <taxon>Gigaspora</taxon>
    </lineage>
</organism>
<dbReference type="STRING" id="44941.A0A397VL36"/>
<evidence type="ECO:0000256" key="1">
    <source>
        <dbReference type="ARBA" id="ARBA00001798"/>
    </source>
</evidence>
<evidence type="ECO:0000256" key="3">
    <source>
        <dbReference type="ARBA" id="ARBA00022679"/>
    </source>
</evidence>
<evidence type="ECO:0000256" key="8">
    <source>
        <dbReference type="ARBA" id="ARBA00022833"/>
    </source>
</evidence>
<dbReference type="GO" id="GO:0016567">
    <property type="term" value="P:protein ubiquitination"/>
    <property type="evidence" value="ECO:0007669"/>
    <property type="project" value="InterPro"/>
</dbReference>
<keyword evidence="6" id="KW-0863">Zinc-finger</keyword>
<protein>
    <recommendedName>
        <fullName evidence="2">RBR-type E3 ubiquitin transferase</fullName>
        <ecNumber evidence="2">2.3.2.31</ecNumber>
    </recommendedName>
</protein>
<keyword evidence="3" id="KW-0808">Transferase</keyword>
<dbReference type="Pfam" id="PF01485">
    <property type="entry name" value="IBR"/>
    <property type="match status" value="1"/>
</dbReference>
<dbReference type="GO" id="GO:0061630">
    <property type="term" value="F:ubiquitin protein ligase activity"/>
    <property type="evidence" value="ECO:0007669"/>
    <property type="project" value="UniProtKB-EC"/>
</dbReference>
<reference evidence="10 11" key="1">
    <citation type="submission" date="2018-06" db="EMBL/GenBank/DDBJ databases">
        <title>Comparative genomics reveals the genomic features of Rhizophagus irregularis, R. cerebriforme, R. diaphanum and Gigaspora rosea, and their symbiotic lifestyle signature.</title>
        <authorList>
            <person name="Morin E."/>
            <person name="San Clemente H."/>
            <person name="Chen E.C.H."/>
            <person name="De La Providencia I."/>
            <person name="Hainaut M."/>
            <person name="Kuo A."/>
            <person name="Kohler A."/>
            <person name="Murat C."/>
            <person name="Tang N."/>
            <person name="Roy S."/>
            <person name="Loubradou J."/>
            <person name="Henrissat B."/>
            <person name="Grigoriev I.V."/>
            <person name="Corradi N."/>
            <person name="Roux C."/>
            <person name="Martin F.M."/>
        </authorList>
    </citation>
    <scope>NUCLEOTIDE SEQUENCE [LARGE SCALE GENOMIC DNA]</scope>
    <source>
        <strain evidence="10 11">DAOM 194757</strain>
    </source>
</reference>
<dbReference type="SMART" id="SM00647">
    <property type="entry name" value="IBR"/>
    <property type="match status" value="1"/>
</dbReference>
<evidence type="ECO:0000259" key="9">
    <source>
        <dbReference type="PROSITE" id="PS51873"/>
    </source>
</evidence>
<comment type="caution">
    <text evidence="10">The sequence shown here is derived from an EMBL/GenBank/DDBJ whole genome shotgun (WGS) entry which is preliminary data.</text>
</comment>
<dbReference type="EMBL" id="QKWP01000273">
    <property type="protein sequence ID" value="RIB23225.1"/>
    <property type="molecule type" value="Genomic_DNA"/>
</dbReference>
<keyword evidence="7" id="KW-0833">Ubl conjugation pathway</keyword>
<proteinExistence type="predicted"/>
<sequence length="198" mass="22578">MTNICKNLECVICCDQKDNILNMTIQCTHEPSTCQDCINKYVNDQLSQKNTLIVCLVDECNNTMEYQDVQRVVSNELFHKFDEVCLKLALQSVPGFRWCQGSSECSSGQIHIGGDEAPKMICERCGKATCYTHNSPWHEDLTCQEYDTLIGKVDIESQTYLEKNTKPCPKCGIHIQKIDGCDHVKCKIESCLMEFCWL</sequence>
<feature type="domain" description="RING-type" evidence="9">
    <location>
        <begin position="6"/>
        <end position="198"/>
    </location>
</feature>
<comment type="catalytic activity">
    <reaction evidence="1">
        <text>[E2 ubiquitin-conjugating enzyme]-S-ubiquitinyl-L-cysteine + [acceptor protein]-L-lysine = [E2 ubiquitin-conjugating enzyme]-L-cysteine + [acceptor protein]-N(6)-ubiquitinyl-L-lysine.</text>
        <dbReference type="EC" id="2.3.2.31"/>
    </reaction>
</comment>
<accession>A0A397VL36</accession>
<dbReference type="Gene3D" id="1.20.120.1750">
    <property type="match status" value="1"/>
</dbReference>
<keyword evidence="8" id="KW-0862">Zinc</keyword>
<dbReference type="SUPFAM" id="SSF57850">
    <property type="entry name" value="RING/U-box"/>
    <property type="match status" value="3"/>
</dbReference>
<dbReference type="InterPro" id="IPR002867">
    <property type="entry name" value="IBR_dom"/>
</dbReference>
<dbReference type="Proteomes" id="UP000266673">
    <property type="component" value="Unassembled WGS sequence"/>
</dbReference>
<evidence type="ECO:0000313" key="10">
    <source>
        <dbReference type="EMBL" id="RIB23225.1"/>
    </source>
</evidence>
<dbReference type="EC" id="2.3.2.31" evidence="2"/>
<evidence type="ECO:0000256" key="6">
    <source>
        <dbReference type="ARBA" id="ARBA00022771"/>
    </source>
</evidence>
<dbReference type="OrthoDB" id="1431934at2759"/>
<keyword evidence="5" id="KW-0677">Repeat</keyword>
<gene>
    <name evidence="10" type="ORF">C2G38_2014013</name>
</gene>
<evidence type="ECO:0000313" key="11">
    <source>
        <dbReference type="Proteomes" id="UP000266673"/>
    </source>
</evidence>
<name>A0A397VL36_9GLOM</name>
<dbReference type="InterPro" id="IPR044066">
    <property type="entry name" value="TRIAD_supradom"/>
</dbReference>
<evidence type="ECO:0000256" key="4">
    <source>
        <dbReference type="ARBA" id="ARBA00022723"/>
    </source>
</evidence>
<dbReference type="PANTHER" id="PTHR11685">
    <property type="entry name" value="RBR FAMILY RING FINGER AND IBR DOMAIN-CONTAINING"/>
    <property type="match status" value="1"/>
</dbReference>
<keyword evidence="4" id="KW-0479">Metal-binding</keyword>
<evidence type="ECO:0000256" key="2">
    <source>
        <dbReference type="ARBA" id="ARBA00012251"/>
    </source>
</evidence>
<dbReference type="InterPro" id="IPR031127">
    <property type="entry name" value="E3_UB_ligase_RBR"/>
</dbReference>
<dbReference type="AlphaFoldDB" id="A0A397VL36"/>